<dbReference type="EMBL" id="AUWU02000001">
    <property type="protein sequence ID" value="KAH0577644.1"/>
    <property type="molecule type" value="Genomic_DNA"/>
</dbReference>
<dbReference type="EMBL" id="KI546135">
    <property type="protein sequence ID" value="EST43665.1"/>
    <property type="molecule type" value="Genomic_DNA"/>
</dbReference>
<keyword evidence="3" id="KW-1185">Reference proteome</keyword>
<evidence type="ECO:0000313" key="3">
    <source>
        <dbReference type="Proteomes" id="UP000018208"/>
    </source>
</evidence>
<dbReference type="AlphaFoldDB" id="V6LGK9"/>
<name>V6LGK9_9EUKA</name>
<accession>V6LGK9</accession>
<protein>
    <submittedName>
        <fullName evidence="1">Uncharacterized protein</fullName>
    </submittedName>
</protein>
<reference evidence="1 2" key="1">
    <citation type="journal article" date="2014" name="PLoS Genet.">
        <title>The Genome of Spironucleus salmonicida Highlights a Fish Pathogen Adapted to Fluctuating Environments.</title>
        <authorList>
            <person name="Xu F."/>
            <person name="Jerlstrom-Hultqvist J."/>
            <person name="Einarsson E."/>
            <person name="Astvaldsson A."/>
            <person name="Svard S.G."/>
            <person name="Andersson J.O."/>
        </authorList>
    </citation>
    <scope>NUCLEOTIDE SEQUENCE</scope>
    <source>
        <strain evidence="2">ATCC 50377</strain>
    </source>
</reference>
<evidence type="ECO:0000313" key="1">
    <source>
        <dbReference type="EMBL" id="EST43665.1"/>
    </source>
</evidence>
<proteinExistence type="predicted"/>
<gene>
    <name evidence="1" type="ORF">SS50377_16708</name>
    <name evidence="2" type="ORF">SS50377_20998</name>
</gene>
<sequence>MDKIFRAFDAKEYENSLMLIEKLVLSAKNEGQKAQFNSLKAYAHVNLGQYAYARQCIDPQKFALQTVSSQLDILTLPQLNFLYLINFDQTLQFANFDSQKLEPIEKSINSYKTKSKNEAVSIRENLSICFSQNFIKMCKRQSAQIDAILNESKIFIELLVRQNIQNADMKNVNINGQIGDRIHRDHGIQILNNIFMFLGMILCNKSVEPGQIVRFVKEMFDKEFVTKSIAQTTPRLHLLLTCFIQNPQEHRKLILENLIVAFNKTGFIDFVDPIINFSATYEEVTVKLISKISFWGKFITFVLTKNPQQSDILSIITSASTSIEQLQAVYNFIIKSTITVPIDICLFTKIFSILTVEEIIEVLDRQNNHFQEVDSLLKSAILLNYSTTGKIELLRDKADKIEVIIQQLQENYSHNAFSLKVAYQIFYKETQYKLAQNYLAQIQVAHNLYLTSAPHVYDTIFTSVFNNSQKLSQLVFKPTYLINHTDEQSIVDFPQLIIGACLYKSEQCYEIANNSFDALINAANPYGAARLLESKSSFQLSYSRIFSDSILSTYNFIFASKNQLQKPNLLFEGVCGNEMGTSPNAGTIIFSQNNEIVSQSSLYFYENKTFTQQVNIPIFNAEKPKQPIKSLQKYDICKFSSEFGQSFSQLFVPEVGKYIGTQFGLLATFTTCIIRTCFNEITVKSEPIISYLVDLMKLDIIYVSITFKYFISQVLLGVICGQEIETTQVDFKLQTSGFDFFIAGPICEFLFKIAEIKKLNCKELREQFKLCYKVE</sequence>
<evidence type="ECO:0000313" key="2">
    <source>
        <dbReference type="EMBL" id="KAH0577644.1"/>
    </source>
</evidence>
<organism evidence="1">
    <name type="scientific">Spironucleus salmonicida</name>
    <dbReference type="NCBI Taxonomy" id="348837"/>
    <lineage>
        <taxon>Eukaryota</taxon>
        <taxon>Metamonada</taxon>
        <taxon>Diplomonadida</taxon>
        <taxon>Hexamitidae</taxon>
        <taxon>Hexamitinae</taxon>
        <taxon>Spironucleus</taxon>
    </lineage>
</organism>
<reference evidence="2" key="2">
    <citation type="submission" date="2020-12" db="EMBL/GenBank/DDBJ databases">
        <title>New Spironucleus salmonicida genome in near-complete chromosomes.</title>
        <authorList>
            <person name="Xu F."/>
            <person name="Kurt Z."/>
            <person name="Jimenez-Gonzalez A."/>
            <person name="Astvaldsson A."/>
            <person name="Andersson J.O."/>
            <person name="Svard S.G."/>
        </authorList>
    </citation>
    <scope>NUCLEOTIDE SEQUENCE</scope>
    <source>
        <strain evidence="2">ATCC 50377</strain>
    </source>
</reference>
<dbReference type="VEuPathDB" id="GiardiaDB:SS50377_20998"/>
<dbReference type="Proteomes" id="UP000018208">
    <property type="component" value="Unassembled WGS sequence"/>
</dbReference>